<protein>
    <submittedName>
        <fullName evidence="2">Zinc finger, CCHC-type containing protein</fullName>
    </submittedName>
</protein>
<keyword evidence="3" id="KW-1185">Reference proteome</keyword>
<proteinExistence type="predicted"/>
<evidence type="ECO:0000256" key="1">
    <source>
        <dbReference type="SAM" id="MobiDB-lite"/>
    </source>
</evidence>
<dbReference type="SUPFAM" id="SSF57756">
    <property type="entry name" value="Retrovirus zinc finger-like domains"/>
    <property type="match status" value="1"/>
</dbReference>
<comment type="caution">
    <text evidence="2">The sequence shown here is derived from an EMBL/GenBank/DDBJ whole genome shotgun (WGS) entry which is preliminary data.</text>
</comment>
<name>A0ABQ5BVF4_9ASTR</name>
<reference evidence="2" key="2">
    <citation type="submission" date="2022-01" db="EMBL/GenBank/DDBJ databases">
        <authorList>
            <person name="Yamashiro T."/>
            <person name="Shiraishi A."/>
            <person name="Satake H."/>
            <person name="Nakayama K."/>
        </authorList>
    </citation>
    <scope>NUCLEOTIDE SEQUENCE</scope>
</reference>
<gene>
    <name evidence="2" type="ORF">Tco_0876493</name>
</gene>
<organism evidence="2 3">
    <name type="scientific">Tanacetum coccineum</name>
    <dbReference type="NCBI Taxonomy" id="301880"/>
    <lineage>
        <taxon>Eukaryota</taxon>
        <taxon>Viridiplantae</taxon>
        <taxon>Streptophyta</taxon>
        <taxon>Embryophyta</taxon>
        <taxon>Tracheophyta</taxon>
        <taxon>Spermatophyta</taxon>
        <taxon>Magnoliopsida</taxon>
        <taxon>eudicotyledons</taxon>
        <taxon>Gunneridae</taxon>
        <taxon>Pentapetalae</taxon>
        <taxon>asterids</taxon>
        <taxon>campanulids</taxon>
        <taxon>Asterales</taxon>
        <taxon>Asteraceae</taxon>
        <taxon>Asteroideae</taxon>
        <taxon>Anthemideae</taxon>
        <taxon>Anthemidinae</taxon>
        <taxon>Tanacetum</taxon>
    </lineage>
</organism>
<dbReference type="Proteomes" id="UP001151760">
    <property type="component" value="Unassembled WGS sequence"/>
</dbReference>
<reference evidence="2" key="1">
    <citation type="journal article" date="2022" name="Int. J. Mol. Sci.">
        <title>Draft Genome of Tanacetum Coccineum: Genomic Comparison of Closely Related Tanacetum-Family Plants.</title>
        <authorList>
            <person name="Yamashiro T."/>
            <person name="Shiraishi A."/>
            <person name="Nakayama K."/>
            <person name="Satake H."/>
        </authorList>
    </citation>
    <scope>NUCLEOTIDE SEQUENCE</scope>
</reference>
<dbReference type="EMBL" id="BQNB010013587">
    <property type="protein sequence ID" value="GJT17787.1"/>
    <property type="molecule type" value="Genomic_DNA"/>
</dbReference>
<evidence type="ECO:0000313" key="3">
    <source>
        <dbReference type="Proteomes" id="UP001151760"/>
    </source>
</evidence>
<feature type="region of interest" description="Disordered" evidence="1">
    <location>
        <begin position="117"/>
        <end position="151"/>
    </location>
</feature>
<feature type="compositionally biased region" description="Basic and acidic residues" evidence="1">
    <location>
        <begin position="122"/>
        <end position="141"/>
    </location>
</feature>
<evidence type="ECO:0000313" key="2">
    <source>
        <dbReference type="EMBL" id="GJT17787.1"/>
    </source>
</evidence>
<accession>A0ABQ5BVF4</accession>
<sequence>MAEKGWAVHHLVYDVLSSIQEFIFVNLIDYVLTRRSTAHFWTGVVTSLESEELEPASSDDYSKVLHIIICSSTKAKLLGQTPKYPYEDRLKSQDSIEANDKTVFSLTSSNTRNYGKWRSKGFNKESKESMKWQDNPNERRASTSQGTQDKSKIRCYECGEHGHFRNNARVEKTTNTAQEENSFNL</sequence>
<dbReference type="InterPro" id="IPR036875">
    <property type="entry name" value="Znf_CCHC_sf"/>
</dbReference>